<protein>
    <submittedName>
        <fullName evidence="2">Amidohydrolase</fullName>
    </submittedName>
</protein>
<dbReference type="PANTHER" id="PTHR42889">
    <property type="entry name" value="BLR3681 PROTEIN"/>
    <property type="match status" value="1"/>
</dbReference>
<dbReference type="CDD" id="cd01292">
    <property type="entry name" value="metallo-dependent_hydrolases"/>
    <property type="match status" value="1"/>
</dbReference>
<accession>A0A8J2VGP5</accession>
<dbReference type="PANTHER" id="PTHR42889:SF1">
    <property type="entry name" value="BLR3681 PROTEIN"/>
    <property type="match status" value="1"/>
</dbReference>
<dbReference type="RefSeq" id="WP_188649139.1">
    <property type="nucleotide sequence ID" value="NZ_BMHQ01000023.1"/>
</dbReference>
<reference evidence="2" key="1">
    <citation type="journal article" date="2014" name="Int. J. Syst. Evol. Microbiol.">
        <title>Complete genome sequence of Corynebacterium casei LMG S-19264T (=DSM 44701T), isolated from a smear-ripened cheese.</title>
        <authorList>
            <consortium name="US DOE Joint Genome Institute (JGI-PGF)"/>
            <person name="Walter F."/>
            <person name="Albersmeier A."/>
            <person name="Kalinowski J."/>
            <person name="Ruckert C."/>
        </authorList>
    </citation>
    <scope>NUCLEOTIDE SEQUENCE</scope>
    <source>
        <strain evidence="2">CGMCC 1.15179</strain>
    </source>
</reference>
<organism evidence="2 3">
    <name type="scientific">Marinithermofilum abyssi</name>
    <dbReference type="NCBI Taxonomy" id="1571185"/>
    <lineage>
        <taxon>Bacteria</taxon>
        <taxon>Bacillati</taxon>
        <taxon>Bacillota</taxon>
        <taxon>Bacilli</taxon>
        <taxon>Bacillales</taxon>
        <taxon>Thermoactinomycetaceae</taxon>
        <taxon>Marinithermofilum</taxon>
    </lineage>
</organism>
<evidence type="ECO:0000259" key="1">
    <source>
        <dbReference type="Pfam" id="PF04909"/>
    </source>
</evidence>
<comment type="caution">
    <text evidence="2">The sequence shown here is derived from an EMBL/GenBank/DDBJ whole genome shotgun (WGS) entry which is preliminary data.</text>
</comment>
<evidence type="ECO:0000313" key="3">
    <source>
        <dbReference type="Proteomes" id="UP000625210"/>
    </source>
</evidence>
<dbReference type="Proteomes" id="UP000625210">
    <property type="component" value="Unassembled WGS sequence"/>
</dbReference>
<dbReference type="GO" id="GO:0016787">
    <property type="term" value="F:hydrolase activity"/>
    <property type="evidence" value="ECO:0007669"/>
    <property type="project" value="InterPro"/>
</dbReference>
<sequence>MYKTKSGEEIFVIDSHIHLWDGSKENQLNEYGAQFIDCFYDYHTSLSPEEYYWSRNKFYKYESDTLIHDLFVKGYVDMGIFQPVFLKEFYKDGFGNVEKNAELEEQYPGRFIGNTSFDPREGEKGLKYLEYEAKKYNIQGVKLYTAEWNGNSKGYKLTDPWAQRYLEKCRELGIRNIHVHKGPTITPLNRDAFDVADIDEAASLFTDLNFIVEHCGLPRIEDFCWIATQEKNVYAGLSVVMPFIYARPRYFAEIMGELLYWLDEDRIIFGSDYAIWEPKWLIEKFMEFELPEDIKKETKVELNLNTKKKILGENIARLYGINIEAQKERLRGDRIDRLAMQES</sequence>
<gene>
    <name evidence="2" type="ORF">GCM10011571_34780</name>
</gene>
<dbReference type="InterPro" id="IPR006680">
    <property type="entry name" value="Amidohydro-rel"/>
</dbReference>
<dbReference type="Pfam" id="PF04909">
    <property type="entry name" value="Amidohydro_2"/>
    <property type="match status" value="1"/>
</dbReference>
<dbReference type="Gene3D" id="3.20.20.140">
    <property type="entry name" value="Metal-dependent hydrolases"/>
    <property type="match status" value="1"/>
</dbReference>
<dbReference type="AlphaFoldDB" id="A0A8J2VGP5"/>
<dbReference type="EMBL" id="BMHQ01000023">
    <property type="protein sequence ID" value="GGE29668.1"/>
    <property type="molecule type" value="Genomic_DNA"/>
</dbReference>
<name>A0A8J2VGP5_9BACL</name>
<proteinExistence type="predicted"/>
<keyword evidence="3" id="KW-1185">Reference proteome</keyword>
<dbReference type="InterPro" id="IPR032466">
    <property type="entry name" value="Metal_Hydrolase"/>
</dbReference>
<feature type="domain" description="Amidohydrolase-related" evidence="1">
    <location>
        <begin position="13"/>
        <end position="321"/>
    </location>
</feature>
<evidence type="ECO:0000313" key="2">
    <source>
        <dbReference type="EMBL" id="GGE29668.1"/>
    </source>
</evidence>
<dbReference type="SUPFAM" id="SSF51556">
    <property type="entry name" value="Metallo-dependent hydrolases"/>
    <property type="match status" value="1"/>
</dbReference>
<reference evidence="2" key="2">
    <citation type="submission" date="2020-09" db="EMBL/GenBank/DDBJ databases">
        <authorList>
            <person name="Sun Q."/>
            <person name="Zhou Y."/>
        </authorList>
    </citation>
    <scope>NUCLEOTIDE SEQUENCE</scope>
    <source>
        <strain evidence="2">CGMCC 1.15179</strain>
    </source>
</reference>